<evidence type="ECO:0000313" key="15">
    <source>
        <dbReference type="Proteomes" id="UP000198693"/>
    </source>
</evidence>
<keyword evidence="5 13" id="KW-0813">Transport</keyword>
<keyword evidence="7 13" id="KW-0653">Protein transport</keyword>
<comment type="subcellular location">
    <subcellularLocation>
        <location evidence="1 13">Cell outer membrane</location>
        <topology evidence="1 13">Lipid-anchor</topology>
    </subcellularLocation>
</comment>
<protein>
    <recommendedName>
        <fullName evidence="4 13">Outer-membrane lipoprotein LolB</fullName>
    </recommendedName>
</protein>
<reference evidence="15" key="1">
    <citation type="submission" date="2016-10" db="EMBL/GenBank/DDBJ databases">
        <authorList>
            <person name="Varghese N."/>
            <person name="Submissions S."/>
        </authorList>
    </citation>
    <scope>NUCLEOTIDE SEQUENCE [LARGE SCALE GENOMIC DNA]</scope>
    <source>
        <strain evidence="15">CGMCC 1.6981</strain>
    </source>
</reference>
<organism evidence="14 15">
    <name type="scientific">Halomonas korlensis</name>
    <dbReference type="NCBI Taxonomy" id="463301"/>
    <lineage>
        <taxon>Bacteria</taxon>
        <taxon>Pseudomonadati</taxon>
        <taxon>Pseudomonadota</taxon>
        <taxon>Gammaproteobacteria</taxon>
        <taxon>Oceanospirillales</taxon>
        <taxon>Halomonadaceae</taxon>
        <taxon>Halomonas</taxon>
    </lineage>
</organism>
<keyword evidence="6 13" id="KW-0732">Signal</keyword>
<dbReference type="STRING" id="463301.SAMN04487955_111137"/>
<dbReference type="SUPFAM" id="SSF89392">
    <property type="entry name" value="Prokaryotic lipoproteins and lipoprotein localization factors"/>
    <property type="match status" value="1"/>
</dbReference>
<dbReference type="Gene3D" id="2.50.20.10">
    <property type="entry name" value="Lipoprotein localisation LolA/LolB/LppX"/>
    <property type="match status" value="1"/>
</dbReference>
<dbReference type="GO" id="GO:0044874">
    <property type="term" value="P:lipoprotein localization to outer membrane"/>
    <property type="evidence" value="ECO:0007669"/>
    <property type="project" value="UniProtKB-UniRule"/>
</dbReference>
<dbReference type="OrthoDB" id="9797618at2"/>
<dbReference type="RefSeq" id="WP_089796822.1">
    <property type="nucleotide sequence ID" value="NZ_FPBP01000011.1"/>
</dbReference>
<evidence type="ECO:0000256" key="6">
    <source>
        <dbReference type="ARBA" id="ARBA00022729"/>
    </source>
</evidence>
<dbReference type="Pfam" id="PF03550">
    <property type="entry name" value="LolB"/>
    <property type="match status" value="1"/>
</dbReference>
<dbReference type="InterPro" id="IPR029046">
    <property type="entry name" value="LolA/LolB/LppX"/>
</dbReference>
<evidence type="ECO:0000256" key="8">
    <source>
        <dbReference type="ARBA" id="ARBA00023136"/>
    </source>
</evidence>
<proteinExistence type="inferred from homology"/>
<keyword evidence="15" id="KW-1185">Reference proteome</keyword>
<keyword evidence="9 13" id="KW-0564">Palmitate</keyword>
<evidence type="ECO:0000256" key="3">
    <source>
        <dbReference type="ARBA" id="ARBA00011245"/>
    </source>
</evidence>
<comment type="subunit">
    <text evidence="3 13">Monomer.</text>
</comment>
<evidence type="ECO:0000256" key="1">
    <source>
        <dbReference type="ARBA" id="ARBA00004459"/>
    </source>
</evidence>
<evidence type="ECO:0000256" key="11">
    <source>
        <dbReference type="ARBA" id="ARBA00023237"/>
    </source>
</evidence>
<gene>
    <name evidence="13" type="primary">lolB</name>
    <name evidence="14" type="ORF">SAMN04487955_111137</name>
</gene>
<dbReference type="HAMAP" id="MF_00233">
    <property type="entry name" value="LolB"/>
    <property type="match status" value="1"/>
</dbReference>
<evidence type="ECO:0000256" key="9">
    <source>
        <dbReference type="ARBA" id="ARBA00023139"/>
    </source>
</evidence>
<evidence type="ECO:0000256" key="2">
    <source>
        <dbReference type="ARBA" id="ARBA00009696"/>
    </source>
</evidence>
<dbReference type="PROSITE" id="PS51257">
    <property type="entry name" value="PROKAR_LIPOPROTEIN"/>
    <property type="match status" value="1"/>
</dbReference>
<keyword evidence="11 13" id="KW-0998">Cell outer membrane</keyword>
<keyword evidence="8 13" id="KW-0472">Membrane</keyword>
<dbReference type="CDD" id="cd16326">
    <property type="entry name" value="LolB"/>
    <property type="match status" value="1"/>
</dbReference>
<evidence type="ECO:0000256" key="13">
    <source>
        <dbReference type="HAMAP-Rule" id="MF_00233"/>
    </source>
</evidence>
<dbReference type="Proteomes" id="UP000198693">
    <property type="component" value="Unassembled WGS sequence"/>
</dbReference>
<evidence type="ECO:0000256" key="5">
    <source>
        <dbReference type="ARBA" id="ARBA00022448"/>
    </source>
</evidence>
<comment type="similarity">
    <text evidence="2 13">Belongs to the LolB family.</text>
</comment>
<dbReference type="AlphaFoldDB" id="A0A1I7JPE3"/>
<accession>A0A1I7JPE3</accession>
<keyword evidence="10 13" id="KW-0143">Chaperone</keyword>
<sequence length="212" mass="23763">MSFVTPRMPSPTVKPLIVLLIVALLAGCAGRAPAPGGERASGQWSAQKDRLEALDTWVLIGKASLRTPEDATSANLDWNQTSHYYRLLISGPFGSGRSTLEGREGRFSLSTAEGRFEAETPEALMEEQLGWSLPVSSLSDWIRGLPAEQSEHRLEKDALGFPATLHQDGWTIDYRDWMRVEGLWLPRRLVMEYDELRVVLVVTDWQPQLDED</sequence>
<dbReference type="GO" id="GO:0009279">
    <property type="term" value="C:cell outer membrane"/>
    <property type="evidence" value="ECO:0007669"/>
    <property type="project" value="UniProtKB-SubCell"/>
</dbReference>
<evidence type="ECO:0000256" key="7">
    <source>
        <dbReference type="ARBA" id="ARBA00022927"/>
    </source>
</evidence>
<evidence type="ECO:0000256" key="10">
    <source>
        <dbReference type="ARBA" id="ARBA00023186"/>
    </source>
</evidence>
<evidence type="ECO:0000313" key="14">
    <source>
        <dbReference type="EMBL" id="SFU87020.1"/>
    </source>
</evidence>
<dbReference type="NCBIfam" id="TIGR00548">
    <property type="entry name" value="lolB"/>
    <property type="match status" value="1"/>
</dbReference>
<keyword evidence="12 13" id="KW-0449">Lipoprotein</keyword>
<name>A0A1I7JPE3_9GAMM</name>
<comment type="function">
    <text evidence="13">Plays a critical role in the incorporation of lipoproteins in the outer membrane after they are released by the LolA protein.</text>
</comment>
<dbReference type="InterPro" id="IPR004565">
    <property type="entry name" value="OM_lipoprot_LolB"/>
</dbReference>
<evidence type="ECO:0000256" key="4">
    <source>
        <dbReference type="ARBA" id="ARBA00016202"/>
    </source>
</evidence>
<dbReference type="EMBL" id="FPBP01000011">
    <property type="protein sequence ID" value="SFU87020.1"/>
    <property type="molecule type" value="Genomic_DNA"/>
</dbReference>
<dbReference type="GO" id="GO:0015031">
    <property type="term" value="P:protein transport"/>
    <property type="evidence" value="ECO:0007669"/>
    <property type="project" value="UniProtKB-KW"/>
</dbReference>
<evidence type="ECO:0000256" key="12">
    <source>
        <dbReference type="ARBA" id="ARBA00023288"/>
    </source>
</evidence>